<evidence type="ECO:0000256" key="2">
    <source>
        <dbReference type="SAM" id="SignalP"/>
    </source>
</evidence>
<protein>
    <recommendedName>
        <fullName evidence="3">DUF1541 domain-containing protein</fullName>
    </recommendedName>
</protein>
<feature type="domain" description="DUF1541" evidence="3">
    <location>
        <begin position="131"/>
        <end position="181"/>
    </location>
</feature>
<feature type="compositionally biased region" description="Basic and acidic residues" evidence="1">
    <location>
        <begin position="36"/>
        <end position="45"/>
    </location>
</feature>
<dbReference type="RefSeq" id="WP_306982286.1">
    <property type="nucleotide sequence ID" value="NZ_JAUSUA010000002.1"/>
</dbReference>
<keyword evidence="2" id="KW-0732">Signal</keyword>
<dbReference type="Gene3D" id="2.30.30.1210">
    <property type="entry name" value="Domain of unknown function DUF1541"/>
    <property type="match status" value="1"/>
</dbReference>
<feature type="region of interest" description="Disordered" evidence="1">
    <location>
        <begin position="22"/>
        <end position="58"/>
    </location>
</feature>
<comment type="caution">
    <text evidence="4">The sequence shown here is derived from an EMBL/GenBank/DDBJ whole genome shotgun (WGS) entry which is preliminary data.</text>
</comment>
<keyword evidence="5" id="KW-1185">Reference proteome</keyword>
<reference evidence="4 5" key="1">
    <citation type="submission" date="2023-07" db="EMBL/GenBank/DDBJ databases">
        <title>Genomic Encyclopedia of Type Strains, Phase IV (KMG-IV): sequencing the most valuable type-strain genomes for metagenomic binning, comparative biology and taxonomic classification.</title>
        <authorList>
            <person name="Goeker M."/>
        </authorList>
    </citation>
    <scope>NUCLEOTIDE SEQUENCE [LARGE SCALE GENOMIC DNA]</scope>
    <source>
        <strain evidence="4 5">DSM 19154</strain>
    </source>
</reference>
<dbReference type="Pfam" id="PF07563">
    <property type="entry name" value="DUF1541"/>
    <property type="match status" value="2"/>
</dbReference>
<dbReference type="Proteomes" id="UP001225034">
    <property type="component" value="Unassembled WGS sequence"/>
</dbReference>
<sequence length="187" mass="20402">MKKIPLLLCIATLVTLTACNEDGTIKGDQTDMNETSTHDDMDHSGHSSSGDVPEGLQEAEEPRFQVGSDAVIQTDHMEDMNGAQATISGAYDTTVYAISYQPTNGGEKITHHKWVVHEELDYAGAEPLETGDKAIIDTDHMAGMNGTEATIESTEQTTVYMVDFTPVSGGDRIMNHKWVTEDELRTP</sequence>
<feature type="domain" description="DUF1541" evidence="3">
    <location>
        <begin position="66"/>
        <end position="117"/>
    </location>
</feature>
<dbReference type="EMBL" id="JAUSUA010000002">
    <property type="protein sequence ID" value="MDQ0207195.1"/>
    <property type="molecule type" value="Genomic_DNA"/>
</dbReference>
<evidence type="ECO:0000256" key="1">
    <source>
        <dbReference type="SAM" id="MobiDB-lite"/>
    </source>
</evidence>
<evidence type="ECO:0000259" key="3">
    <source>
        <dbReference type="Pfam" id="PF07563"/>
    </source>
</evidence>
<proteinExistence type="predicted"/>
<dbReference type="InterPro" id="IPR011438">
    <property type="entry name" value="DUF1541"/>
</dbReference>
<organism evidence="4 5">
    <name type="scientific">Alkalicoccobacillus murimartini</name>
    <dbReference type="NCBI Taxonomy" id="171685"/>
    <lineage>
        <taxon>Bacteria</taxon>
        <taxon>Bacillati</taxon>
        <taxon>Bacillota</taxon>
        <taxon>Bacilli</taxon>
        <taxon>Bacillales</taxon>
        <taxon>Bacillaceae</taxon>
        <taxon>Alkalicoccobacillus</taxon>
    </lineage>
</organism>
<evidence type="ECO:0000313" key="4">
    <source>
        <dbReference type="EMBL" id="MDQ0207195.1"/>
    </source>
</evidence>
<feature type="signal peptide" evidence="2">
    <location>
        <begin position="1"/>
        <end position="20"/>
    </location>
</feature>
<dbReference type="PROSITE" id="PS51257">
    <property type="entry name" value="PROKAR_LIPOPROTEIN"/>
    <property type="match status" value="1"/>
</dbReference>
<evidence type="ECO:0000313" key="5">
    <source>
        <dbReference type="Proteomes" id="UP001225034"/>
    </source>
</evidence>
<accession>A0ABT9YI78</accession>
<feature type="chain" id="PRO_5045095047" description="DUF1541 domain-containing protein" evidence="2">
    <location>
        <begin position="21"/>
        <end position="187"/>
    </location>
</feature>
<gene>
    <name evidence="4" type="ORF">J2S05_001994</name>
</gene>
<name>A0ABT9YI78_9BACI</name>